<dbReference type="FunFam" id="3.40.50.300:FF:000854">
    <property type="entry name" value="Multidrug ABC transporter ATP-binding protein"/>
    <property type="match status" value="1"/>
</dbReference>
<feature type="domain" description="ABC transporter" evidence="10">
    <location>
        <begin position="344"/>
        <end position="578"/>
    </location>
</feature>
<evidence type="ECO:0000256" key="1">
    <source>
        <dbReference type="ARBA" id="ARBA00004651"/>
    </source>
</evidence>
<dbReference type="GO" id="GO:0016887">
    <property type="term" value="F:ATP hydrolysis activity"/>
    <property type="evidence" value="ECO:0007669"/>
    <property type="project" value="InterPro"/>
</dbReference>
<dbReference type="GO" id="GO:0005524">
    <property type="term" value="F:ATP binding"/>
    <property type="evidence" value="ECO:0007669"/>
    <property type="project" value="UniProtKB-KW"/>
</dbReference>
<feature type="transmembrane region" description="Helical" evidence="9">
    <location>
        <begin position="28"/>
        <end position="53"/>
    </location>
</feature>
<dbReference type="InterPro" id="IPR027417">
    <property type="entry name" value="P-loop_NTPase"/>
</dbReference>
<keyword evidence="2" id="KW-0813">Transport</keyword>
<keyword evidence="6 12" id="KW-0067">ATP-binding</keyword>
<evidence type="ECO:0000256" key="6">
    <source>
        <dbReference type="ARBA" id="ARBA00022840"/>
    </source>
</evidence>
<evidence type="ECO:0000313" key="12">
    <source>
        <dbReference type="EMBL" id="MBR7827703.1"/>
    </source>
</evidence>
<dbReference type="Pfam" id="PF00664">
    <property type="entry name" value="ABC_membrane"/>
    <property type="match status" value="1"/>
</dbReference>
<dbReference type="PROSITE" id="PS50929">
    <property type="entry name" value="ABC_TM1F"/>
    <property type="match status" value="1"/>
</dbReference>
<feature type="transmembrane region" description="Helical" evidence="9">
    <location>
        <begin position="167"/>
        <end position="186"/>
    </location>
</feature>
<organism evidence="12 13">
    <name type="scientific">Actinospica acidithermotolerans</name>
    <dbReference type="NCBI Taxonomy" id="2828514"/>
    <lineage>
        <taxon>Bacteria</taxon>
        <taxon>Bacillati</taxon>
        <taxon>Actinomycetota</taxon>
        <taxon>Actinomycetes</taxon>
        <taxon>Catenulisporales</taxon>
        <taxon>Actinospicaceae</taxon>
        <taxon>Actinospica</taxon>
    </lineage>
</organism>
<dbReference type="EMBL" id="JAGSOH010000040">
    <property type="protein sequence ID" value="MBR7827703.1"/>
    <property type="molecule type" value="Genomic_DNA"/>
</dbReference>
<evidence type="ECO:0000259" key="11">
    <source>
        <dbReference type="PROSITE" id="PS50929"/>
    </source>
</evidence>
<dbReference type="InterPro" id="IPR039421">
    <property type="entry name" value="Type_1_exporter"/>
</dbReference>
<reference evidence="12" key="1">
    <citation type="submission" date="2021-04" db="EMBL/GenBank/DDBJ databases">
        <title>Genome based classification of Actinospica acidithermotolerans sp. nov., an actinobacterium isolated from an Indonesian hot spring.</title>
        <authorList>
            <person name="Kusuma A.B."/>
            <person name="Putra K.E."/>
            <person name="Nafisah S."/>
            <person name="Loh J."/>
            <person name="Nouioui I."/>
            <person name="Goodfellow M."/>
        </authorList>
    </citation>
    <scope>NUCLEOTIDE SEQUENCE</scope>
    <source>
        <strain evidence="12">MGRD01-02</strain>
    </source>
</reference>
<dbReference type="Gene3D" id="1.20.1560.10">
    <property type="entry name" value="ABC transporter type 1, transmembrane domain"/>
    <property type="match status" value="1"/>
</dbReference>
<keyword evidence="8 9" id="KW-0472">Membrane</keyword>
<dbReference type="SUPFAM" id="SSF52540">
    <property type="entry name" value="P-loop containing nucleoside triphosphate hydrolases"/>
    <property type="match status" value="1"/>
</dbReference>
<dbReference type="RefSeq" id="WP_212518842.1">
    <property type="nucleotide sequence ID" value="NZ_JAGSOH010000040.1"/>
</dbReference>
<dbReference type="PROSITE" id="PS00211">
    <property type="entry name" value="ABC_TRANSPORTER_1"/>
    <property type="match status" value="1"/>
</dbReference>
<sequence length="596" mass="64413">MPSSSPLGGQFASLWRLRRYVRPYRAKMTVMLFVALGSTLIGVGVPLLTSSIINGPLASGDRAALWLLGCYALLFGLAEAVLILTRRLTLASSVLGIERDLRDDLYEHLQRLDVGFHDSWQSGQLVSRMTSDISAIRRFFGFALIFLVVNAVTFLSVGILLIVIDPLLGGIVVLFGIPLSLIVFRYEKVYRRNIRAVQDQQGEVATDIEESALGIRAIKSFGRRDLFFARYDAKAVTLRTLQLRQIRTLAQIWALIIAQPQTVLALITLFGAAAVAAGRLSLGTLVAFVALYQMLVWPIESSGWLLAASQEANTAAERIFEVLDVEPAIREPELTRQPRGAGRLVFENVGFAYPGSDAPLLTGIDIALEPGETVAIVGPTGCGKTTLTALVPRLYDVTEGRILIDGVDVRELPLAELRSRVACAFEDPTLFSASVRENLVLGRPEADEAQVEEALRVAQASFAADLPWGLDTRVGEQGMSLSGGQRQRLALARAVLGRPSMLVLDDPLSALDIHTEGLVEQALRSVLADTTGLVVAHRPSTVLLADRVVVLGPAEGGGTTVVAQGTHHGLLETEAVYRDLLSQGSDLAELAEEAVR</sequence>
<evidence type="ECO:0000256" key="4">
    <source>
        <dbReference type="ARBA" id="ARBA00022692"/>
    </source>
</evidence>
<dbReference type="AlphaFoldDB" id="A0A941EC28"/>
<dbReference type="GO" id="GO:0005886">
    <property type="term" value="C:plasma membrane"/>
    <property type="evidence" value="ECO:0007669"/>
    <property type="project" value="UniProtKB-SubCell"/>
</dbReference>
<feature type="transmembrane region" description="Helical" evidence="9">
    <location>
        <begin position="65"/>
        <end position="84"/>
    </location>
</feature>
<keyword evidence="7 9" id="KW-1133">Transmembrane helix</keyword>
<dbReference type="InterPro" id="IPR011527">
    <property type="entry name" value="ABC1_TM_dom"/>
</dbReference>
<evidence type="ECO:0000256" key="9">
    <source>
        <dbReference type="SAM" id="Phobius"/>
    </source>
</evidence>
<comment type="subcellular location">
    <subcellularLocation>
        <location evidence="1">Cell membrane</location>
        <topology evidence="1">Multi-pass membrane protein</topology>
    </subcellularLocation>
</comment>
<proteinExistence type="predicted"/>
<dbReference type="SMART" id="SM00382">
    <property type="entry name" value="AAA"/>
    <property type="match status" value="1"/>
</dbReference>
<keyword evidence="3" id="KW-1003">Cell membrane</keyword>
<evidence type="ECO:0000256" key="2">
    <source>
        <dbReference type="ARBA" id="ARBA00022448"/>
    </source>
</evidence>
<evidence type="ECO:0000259" key="10">
    <source>
        <dbReference type="PROSITE" id="PS50893"/>
    </source>
</evidence>
<dbReference type="GO" id="GO:0015421">
    <property type="term" value="F:ABC-type oligopeptide transporter activity"/>
    <property type="evidence" value="ECO:0007669"/>
    <property type="project" value="TreeGrafter"/>
</dbReference>
<dbReference type="CDD" id="cd18543">
    <property type="entry name" value="ABC_6TM_Rv0194_D1_like"/>
    <property type="match status" value="1"/>
</dbReference>
<name>A0A941EC28_9ACTN</name>
<evidence type="ECO:0000256" key="7">
    <source>
        <dbReference type="ARBA" id="ARBA00022989"/>
    </source>
</evidence>
<dbReference type="Pfam" id="PF00005">
    <property type="entry name" value="ABC_tran"/>
    <property type="match status" value="1"/>
</dbReference>
<evidence type="ECO:0000256" key="8">
    <source>
        <dbReference type="ARBA" id="ARBA00023136"/>
    </source>
</evidence>
<dbReference type="PANTHER" id="PTHR43394:SF1">
    <property type="entry name" value="ATP-BINDING CASSETTE SUB-FAMILY B MEMBER 10, MITOCHONDRIAL"/>
    <property type="match status" value="1"/>
</dbReference>
<keyword evidence="5" id="KW-0547">Nucleotide-binding</keyword>
<comment type="caution">
    <text evidence="12">The sequence shown here is derived from an EMBL/GenBank/DDBJ whole genome shotgun (WGS) entry which is preliminary data.</text>
</comment>
<evidence type="ECO:0000256" key="5">
    <source>
        <dbReference type="ARBA" id="ARBA00022741"/>
    </source>
</evidence>
<dbReference type="PANTHER" id="PTHR43394">
    <property type="entry name" value="ATP-DEPENDENT PERMEASE MDL1, MITOCHONDRIAL"/>
    <property type="match status" value="1"/>
</dbReference>
<feature type="domain" description="ABC transmembrane type-1" evidence="11">
    <location>
        <begin position="30"/>
        <end position="311"/>
    </location>
</feature>
<evidence type="ECO:0000256" key="3">
    <source>
        <dbReference type="ARBA" id="ARBA00022475"/>
    </source>
</evidence>
<keyword evidence="13" id="KW-1185">Reference proteome</keyword>
<dbReference type="PROSITE" id="PS50893">
    <property type="entry name" value="ABC_TRANSPORTER_2"/>
    <property type="match status" value="1"/>
</dbReference>
<dbReference type="Gene3D" id="3.40.50.300">
    <property type="entry name" value="P-loop containing nucleotide triphosphate hydrolases"/>
    <property type="match status" value="1"/>
</dbReference>
<dbReference type="InterPro" id="IPR003593">
    <property type="entry name" value="AAA+_ATPase"/>
</dbReference>
<dbReference type="InterPro" id="IPR003439">
    <property type="entry name" value="ABC_transporter-like_ATP-bd"/>
</dbReference>
<dbReference type="InterPro" id="IPR036640">
    <property type="entry name" value="ABC1_TM_sf"/>
</dbReference>
<evidence type="ECO:0000313" key="13">
    <source>
        <dbReference type="Proteomes" id="UP000676325"/>
    </source>
</evidence>
<feature type="transmembrane region" description="Helical" evidence="9">
    <location>
        <begin position="139"/>
        <end position="161"/>
    </location>
</feature>
<protein>
    <submittedName>
        <fullName evidence="12">ABC transporter ATP-binding protein</fullName>
    </submittedName>
</protein>
<keyword evidence="4 9" id="KW-0812">Transmembrane</keyword>
<dbReference type="SUPFAM" id="SSF90123">
    <property type="entry name" value="ABC transporter transmembrane region"/>
    <property type="match status" value="1"/>
</dbReference>
<dbReference type="Proteomes" id="UP000676325">
    <property type="component" value="Unassembled WGS sequence"/>
</dbReference>
<feature type="transmembrane region" description="Helical" evidence="9">
    <location>
        <begin position="252"/>
        <end position="274"/>
    </location>
</feature>
<gene>
    <name evidence="12" type="ORF">KDK95_15395</name>
</gene>
<accession>A0A941EC28</accession>
<dbReference type="InterPro" id="IPR017871">
    <property type="entry name" value="ABC_transporter-like_CS"/>
</dbReference>